<dbReference type="AlphaFoldDB" id="A0A846Y319"/>
<reference evidence="1 2" key="1">
    <citation type="submission" date="2020-04" db="EMBL/GenBank/DDBJ databases">
        <title>MicrobeNet Type strains.</title>
        <authorList>
            <person name="Nicholson A.C."/>
        </authorList>
    </citation>
    <scope>NUCLEOTIDE SEQUENCE [LARGE SCALE GENOMIC DNA]</scope>
    <source>
        <strain evidence="1 2">JCM 12354</strain>
    </source>
</reference>
<dbReference type="InterPro" id="IPR027417">
    <property type="entry name" value="P-loop_NTPase"/>
</dbReference>
<accession>A0A846Y319</accession>
<evidence type="ECO:0000313" key="2">
    <source>
        <dbReference type="Proteomes" id="UP000565711"/>
    </source>
</evidence>
<dbReference type="EMBL" id="JAAXOP010000019">
    <property type="protein sequence ID" value="NKY53643.1"/>
    <property type="molecule type" value="Genomic_DNA"/>
</dbReference>
<proteinExistence type="predicted"/>
<dbReference type="Proteomes" id="UP000565711">
    <property type="component" value="Unassembled WGS sequence"/>
</dbReference>
<keyword evidence="2" id="KW-1185">Reference proteome</keyword>
<gene>
    <name evidence="1" type="ORF">HGA08_25950</name>
</gene>
<sequence>MAADPHIADQISAAVAAFRRPLRIQVTGRAGAGKTTLLRALALMAAEETEAIDQPGVPDPILDADLVVYVLAGALQAADRRVLETLNPETTMVVLNKADAVGSRWSDAVAAADQASHGLGMQVSPMAAELAMHTRAGTPGDDDLRTLRRHAGSGPELTLSAELFVDRSAGPDVAEREAVLQRWGLHGASCAVAALHGEPGMSAQQLLQVLHAASGIDPVHTGLHRRYEQLVALRGGMLVDELSRIAARAVPQGATAARARDLIEDYLAGDEALWIALLAGLAQPQVRHLAAGYPDPRPSDADDALIRAQRWRAVAAGDMPAAARRAAIRLHNGYMRLWERLSSAGL</sequence>
<organism evidence="1 2">
    <name type="scientific">Nocardia vermiculata</name>
    <dbReference type="NCBI Taxonomy" id="257274"/>
    <lineage>
        <taxon>Bacteria</taxon>
        <taxon>Bacillati</taxon>
        <taxon>Actinomycetota</taxon>
        <taxon>Actinomycetes</taxon>
        <taxon>Mycobacteriales</taxon>
        <taxon>Nocardiaceae</taxon>
        <taxon>Nocardia</taxon>
    </lineage>
</organism>
<evidence type="ECO:0000313" key="1">
    <source>
        <dbReference type="EMBL" id="NKY53643.1"/>
    </source>
</evidence>
<protein>
    <submittedName>
        <fullName evidence="1">Uncharacterized protein</fullName>
    </submittedName>
</protein>
<dbReference type="SUPFAM" id="SSF52540">
    <property type="entry name" value="P-loop containing nucleoside triphosphate hydrolases"/>
    <property type="match status" value="1"/>
</dbReference>
<comment type="caution">
    <text evidence="1">The sequence shown here is derived from an EMBL/GenBank/DDBJ whole genome shotgun (WGS) entry which is preliminary data.</text>
</comment>
<name>A0A846Y319_9NOCA</name>